<dbReference type="CDD" id="cd10910">
    <property type="entry name" value="PIN_limkain_b1_N_like"/>
    <property type="match status" value="1"/>
</dbReference>
<feature type="region of interest" description="Disordered" evidence="1">
    <location>
        <begin position="432"/>
        <end position="464"/>
    </location>
</feature>
<evidence type="ECO:0000259" key="2">
    <source>
        <dbReference type="Pfam" id="PF01936"/>
    </source>
</evidence>
<keyword evidence="6" id="KW-1185">Reference proteome</keyword>
<dbReference type="EMBL" id="JBBNAF010000003">
    <property type="protein sequence ID" value="KAK9161837.1"/>
    <property type="molecule type" value="Genomic_DNA"/>
</dbReference>
<name>A0AAP0L1J4_9MAGN</name>
<feature type="domain" description="OST-HTH associated" evidence="3">
    <location>
        <begin position="592"/>
        <end position="649"/>
    </location>
</feature>
<dbReference type="PANTHER" id="PTHR14379:SF3">
    <property type="entry name" value="MEIOSIS REGULATOR AND MRNA STABILITY FACTOR 1"/>
    <property type="match status" value="1"/>
</dbReference>
<dbReference type="InterPro" id="IPR024768">
    <property type="entry name" value="Marf1"/>
</dbReference>
<dbReference type="Pfam" id="PF01936">
    <property type="entry name" value="NYN"/>
    <property type="match status" value="1"/>
</dbReference>
<feature type="compositionally biased region" description="Polar residues" evidence="1">
    <location>
        <begin position="293"/>
        <end position="326"/>
    </location>
</feature>
<dbReference type="PANTHER" id="PTHR14379">
    <property type="entry name" value="LIMKAIN B LKAP"/>
    <property type="match status" value="1"/>
</dbReference>
<dbReference type="InterPro" id="IPR025677">
    <property type="entry name" value="OST-HTH-assoc_dom"/>
</dbReference>
<dbReference type="Pfam" id="PF24620">
    <property type="entry name" value="DUF7625"/>
    <property type="match status" value="1"/>
</dbReference>
<evidence type="ECO:0000259" key="4">
    <source>
        <dbReference type="Pfam" id="PF24620"/>
    </source>
</evidence>
<dbReference type="Proteomes" id="UP001420932">
    <property type="component" value="Unassembled WGS sequence"/>
</dbReference>
<organism evidence="5 6">
    <name type="scientific">Stephania yunnanensis</name>
    <dbReference type="NCBI Taxonomy" id="152371"/>
    <lineage>
        <taxon>Eukaryota</taxon>
        <taxon>Viridiplantae</taxon>
        <taxon>Streptophyta</taxon>
        <taxon>Embryophyta</taxon>
        <taxon>Tracheophyta</taxon>
        <taxon>Spermatophyta</taxon>
        <taxon>Magnoliopsida</taxon>
        <taxon>Ranunculales</taxon>
        <taxon>Menispermaceae</taxon>
        <taxon>Menispermoideae</taxon>
        <taxon>Cissampelideae</taxon>
        <taxon>Stephania</taxon>
    </lineage>
</organism>
<dbReference type="AlphaFoldDB" id="A0AAP0L1J4"/>
<feature type="compositionally biased region" description="Low complexity" evidence="1">
    <location>
        <begin position="236"/>
        <end position="265"/>
    </location>
</feature>
<protein>
    <recommendedName>
        <fullName evidence="7">NYN domain-containing protein</fullName>
    </recommendedName>
</protein>
<reference evidence="5 6" key="1">
    <citation type="submission" date="2024-01" db="EMBL/GenBank/DDBJ databases">
        <title>Genome assemblies of Stephania.</title>
        <authorList>
            <person name="Yang L."/>
        </authorList>
    </citation>
    <scope>NUCLEOTIDE SEQUENCE [LARGE SCALE GENOMIC DNA]</scope>
    <source>
        <strain evidence="5">YNDBR</strain>
        <tissue evidence="5">Leaf</tissue>
    </source>
</reference>
<feature type="compositionally biased region" description="Polar residues" evidence="1">
    <location>
        <begin position="454"/>
        <end position="464"/>
    </location>
</feature>
<accession>A0AAP0L1J4</accession>
<evidence type="ECO:0000313" key="6">
    <source>
        <dbReference type="Proteomes" id="UP001420932"/>
    </source>
</evidence>
<feature type="domain" description="NYN" evidence="2">
    <location>
        <begin position="24"/>
        <end position="161"/>
    </location>
</feature>
<gene>
    <name evidence="5" type="ORF">Syun_008178</name>
</gene>
<feature type="domain" description="DUF7625" evidence="4">
    <location>
        <begin position="474"/>
        <end position="563"/>
    </location>
</feature>
<evidence type="ECO:0000259" key="3">
    <source>
        <dbReference type="Pfam" id="PF14418"/>
    </source>
</evidence>
<feature type="region of interest" description="Disordered" evidence="1">
    <location>
        <begin position="193"/>
        <end position="413"/>
    </location>
</feature>
<dbReference type="GO" id="GO:0004540">
    <property type="term" value="F:RNA nuclease activity"/>
    <property type="evidence" value="ECO:0007669"/>
    <property type="project" value="InterPro"/>
</dbReference>
<evidence type="ECO:0000313" key="5">
    <source>
        <dbReference type="EMBL" id="KAK9161837.1"/>
    </source>
</evidence>
<dbReference type="GO" id="GO:0005777">
    <property type="term" value="C:peroxisome"/>
    <property type="evidence" value="ECO:0007669"/>
    <property type="project" value="InterPro"/>
</dbReference>
<dbReference type="Pfam" id="PF14418">
    <property type="entry name" value="OHA"/>
    <property type="match status" value="1"/>
</dbReference>
<dbReference type="InterPro" id="IPR056042">
    <property type="entry name" value="DUF7625"/>
</dbReference>
<dbReference type="InterPro" id="IPR021139">
    <property type="entry name" value="NYN"/>
</dbReference>
<proteinExistence type="predicted"/>
<dbReference type="GO" id="GO:0010468">
    <property type="term" value="P:regulation of gene expression"/>
    <property type="evidence" value="ECO:0007669"/>
    <property type="project" value="InterPro"/>
</dbReference>
<evidence type="ECO:0008006" key="7">
    <source>
        <dbReference type="Google" id="ProtNLM"/>
    </source>
</evidence>
<feature type="compositionally biased region" description="Polar residues" evidence="1">
    <location>
        <begin position="432"/>
        <end position="443"/>
    </location>
</feature>
<feature type="compositionally biased region" description="Polar residues" evidence="1">
    <location>
        <begin position="193"/>
        <end position="223"/>
    </location>
</feature>
<evidence type="ECO:0000256" key="1">
    <source>
        <dbReference type="SAM" id="MobiDB-lite"/>
    </source>
</evidence>
<comment type="caution">
    <text evidence="5">The sequence shown here is derived from an EMBL/GenBank/DDBJ whole genome shotgun (WGS) entry which is preliminary data.</text>
</comment>
<feature type="compositionally biased region" description="Pro residues" evidence="1">
    <location>
        <begin position="349"/>
        <end position="369"/>
    </location>
</feature>
<sequence length="656" mass="71393">MGGGAGGVPTAAEGGAEAQYAEAKTSVWWDIENCHVPKNCDPYAIAQNINSSLMKMNYCGAVSIAAFGDTNRIPHSVQEALSSTGIKLNHVPAGVKDASDKKILVDMLFWAVDNPAPANYLLISGDRDFSNALHQLRMRRYNILLAQPQYVSVPLRAAAKTVWLWTDLVTGGPPLPNGETQQYVATSNVPNIDMSRNSISESMPTPSQSMDPNMENLSQQNQKHVIAGKGKQLRKTTSQPSMSRSSSSSMGMQETQSQSNGSSQQLGYIPGKPYMNAPHDFYGANSKFKASANGPTPNFNQSNPESSRNVGNNFPVNHPNQYSQPVRPNDVPPQPNFPHVLPRNSQPWGPVPLPLRPDAPPPPPPPPPTFNSFPPGNVPEISKLSMAGFPNNIHPRPSFQPPRSGEPNSHSVMESLSSAHTNGLQNVASAHNNQPYYHNTQNARYRPRGPEFPQPNSSAPDANHIPSNNVWGASGSQKPSKYVQGLIGIVLLALNTLKTDAMTPTEANITDCIHCGDPKHRNIDVRKALDSAVEHQMVVKHTVGALQFYVGKNDLLWKCVNPMVRRNYSKPVWDGIQNFLTSRGGRSAIIASHSRYEAAIVLKNSCLKEFLLGDVLQILNMVITLKKWILANAMGWQPITITLAEAATEEGTSTST</sequence>
<dbReference type="Gene3D" id="3.40.50.1010">
    <property type="entry name" value="5'-nuclease"/>
    <property type="match status" value="1"/>
</dbReference>